<evidence type="ECO:0008006" key="4">
    <source>
        <dbReference type="Google" id="ProtNLM"/>
    </source>
</evidence>
<sequence>MKFFKGAYRHIAAPDNDVPEPVDDAPPTSLRTKLAMAAVTFLSAVVATMTLQRYRRRKRTKDV</sequence>
<keyword evidence="1" id="KW-1133">Transmembrane helix</keyword>
<gene>
    <name evidence="2" type="ORF">GCM10009020_31540</name>
</gene>
<dbReference type="EMBL" id="BAAADV010000007">
    <property type="protein sequence ID" value="GAA0680438.1"/>
    <property type="molecule type" value="Genomic_DNA"/>
</dbReference>
<name>A0AAV3TE63_9EURY</name>
<reference evidence="2 3" key="1">
    <citation type="journal article" date="2019" name="Int. J. Syst. Evol. Microbiol.">
        <title>The Global Catalogue of Microorganisms (GCM) 10K type strain sequencing project: providing services to taxonomists for standard genome sequencing and annotation.</title>
        <authorList>
            <consortium name="The Broad Institute Genomics Platform"/>
            <consortium name="The Broad Institute Genome Sequencing Center for Infectious Disease"/>
            <person name="Wu L."/>
            <person name="Ma J."/>
        </authorList>
    </citation>
    <scope>NUCLEOTIDE SEQUENCE [LARGE SCALE GENOMIC DNA]</scope>
    <source>
        <strain evidence="2 3">JCM 16328</strain>
    </source>
</reference>
<keyword evidence="1" id="KW-0812">Transmembrane</keyword>
<proteinExistence type="predicted"/>
<comment type="caution">
    <text evidence="2">The sequence shown here is derived from an EMBL/GenBank/DDBJ whole genome shotgun (WGS) entry which is preliminary data.</text>
</comment>
<evidence type="ECO:0000313" key="3">
    <source>
        <dbReference type="Proteomes" id="UP001500420"/>
    </source>
</evidence>
<organism evidence="2 3">
    <name type="scientific">Natronoarchaeum mannanilyticum</name>
    <dbReference type="NCBI Taxonomy" id="926360"/>
    <lineage>
        <taxon>Archaea</taxon>
        <taxon>Methanobacteriati</taxon>
        <taxon>Methanobacteriota</taxon>
        <taxon>Stenosarchaea group</taxon>
        <taxon>Halobacteria</taxon>
        <taxon>Halobacteriales</taxon>
        <taxon>Natronoarchaeaceae</taxon>
    </lineage>
</organism>
<dbReference type="Proteomes" id="UP001500420">
    <property type="component" value="Unassembled WGS sequence"/>
</dbReference>
<accession>A0AAV3TE63</accession>
<feature type="transmembrane region" description="Helical" evidence="1">
    <location>
        <begin position="34"/>
        <end position="51"/>
    </location>
</feature>
<keyword evidence="3" id="KW-1185">Reference proteome</keyword>
<dbReference type="AlphaFoldDB" id="A0AAV3TE63"/>
<dbReference type="RefSeq" id="WP_343775082.1">
    <property type="nucleotide sequence ID" value="NZ_BAAADV010000007.1"/>
</dbReference>
<evidence type="ECO:0000313" key="2">
    <source>
        <dbReference type="EMBL" id="GAA0680438.1"/>
    </source>
</evidence>
<evidence type="ECO:0000256" key="1">
    <source>
        <dbReference type="SAM" id="Phobius"/>
    </source>
</evidence>
<protein>
    <recommendedName>
        <fullName evidence="4">PGF-CTERM sorting domain-containing protein</fullName>
    </recommendedName>
</protein>
<keyword evidence="1" id="KW-0472">Membrane</keyword>